<protein>
    <submittedName>
        <fullName evidence="3">NAD(P)-dependent dehydrogenase (Short-subunit alcohol dehydrogenase family)</fullName>
    </submittedName>
</protein>
<dbReference type="Gene3D" id="3.40.50.720">
    <property type="entry name" value="NAD(P)-binding Rossmann-like Domain"/>
    <property type="match status" value="1"/>
</dbReference>
<gene>
    <name evidence="3" type="ORF">GGR25_001345</name>
</gene>
<dbReference type="PRINTS" id="PR00080">
    <property type="entry name" value="SDRFAMILY"/>
</dbReference>
<dbReference type="Proteomes" id="UP000553963">
    <property type="component" value="Unassembled WGS sequence"/>
</dbReference>
<evidence type="ECO:0000256" key="2">
    <source>
        <dbReference type="ARBA" id="ARBA00023002"/>
    </source>
</evidence>
<dbReference type="PANTHER" id="PTHR43639">
    <property type="entry name" value="OXIDOREDUCTASE, SHORT-CHAIN DEHYDROGENASE/REDUCTASE FAMILY (AFU_ORTHOLOGUE AFUA_5G02870)"/>
    <property type="match status" value="1"/>
</dbReference>
<dbReference type="CDD" id="cd05233">
    <property type="entry name" value="SDR_c"/>
    <property type="match status" value="1"/>
</dbReference>
<dbReference type="PRINTS" id="PR00081">
    <property type="entry name" value="GDHRDH"/>
</dbReference>
<dbReference type="GO" id="GO:0016491">
    <property type="term" value="F:oxidoreductase activity"/>
    <property type="evidence" value="ECO:0007669"/>
    <property type="project" value="UniProtKB-KW"/>
</dbReference>
<dbReference type="RefSeq" id="WP_183397978.1">
    <property type="nucleotide sequence ID" value="NZ_JACIDS010000002.1"/>
</dbReference>
<dbReference type="FunFam" id="3.40.50.720:FF:000084">
    <property type="entry name" value="Short-chain dehydrogenase reductase"/>
    <property type="match status" value="1"/>
</dbReference>
<evidence type="ECO:0000256" key="1">
    <source>
        <dbReference type="ARBA" id="ARBA00006484"/>
    </source>
</evidence>
<dbReference type="InterPro" id="IPR036291">
    <property type="entry name" value="NAD(P)-bd_dom_sf"/>
</dbReference>
<dbReference type="AlphaFoldDB" id="A0A840APH3"/>
<keyword evidence="2" id="KW-0560">Oxidoreductase</keyword>
<comment type="similarity">
    <text evidence="1">Belongs to the short-chain dehydrogenases/reductases (SDR) family.</text>
</comment>
<dbReference type="EMBL" id="JACIDS010000002">
    <property type="protein sequence ID" value="MBB3930306.1"/>
    <property type="molecule type" value="Genomic_DNA"/>
</dbReference>
<dbReference type="InterPro" id="IPR020904">
    <property type="entry name" value="Sc_DH/Rdtase_CS"/>
</dbReference>
<comment type="caution">
    <text evidence="3">The sequence shown here is derived from an EMBL/GenBank/DDBJ whole genome shotgun (WGS) entry which is preliminary data.</text>
</comment>
<evidence type="ECO:0000313" key="4">
    <source>
        <dbReference type="Proteomes" id="UP000553963"/>
    </source>
</evidence>
<accession>A0A840APH3</accession>
<dbReference type="PROSITE" id="PS00061">
    <property type="entry name" value="ADH_SHORT"/>
    <property type="match status" value="1"/>
</dbReference>
<dbReference type="PANTHER" id="PTHR43639:SF1">
    <property type="entry name" value="SHORT-CHAIN DEHYDROGENASE_REDUCTASE FAMILY PROTEIN"/>
    <property type="match status" value="1"/>
</dbReference>
<organism evidence="3 4">
    <name type="scientific">Kaistia hirudinis</name>
    <dbReference type="NCBI Taxonomy" id="1293440"/>
    <lineage>
        <taxon>Bacteria</taxon>
        <taxon>Pseudomonadati</taxon>
        <taxon>Pseudomonadota</taxon>
        <taxon>Alphaproteobacteria</taxon>
        <taxon>Hyphomicrobiales</taxon>
        <taxon>Kaistiaceae</taxon>
        <taxon>Kaistia</taxon>
    </lineage>
</organism>
<sequence length="250" mass="26285">MSVENRTILYTGAAGGLGLPATLAFLAEGATVVAVDHDPAKVAALRAAADEQGKGRLVVAALDMSDLGAFRTALEGLSQEVGGFDVVINNAAIYPSKPFEDYTIEEHQAVQRVNVDAGIVCVQVALPSMRAKGFGRIVNVVSVTLSGGWANLSPYVQSKGALLGLTRAWAREFGAYGVTVNAISPGAFPTDAEKIHPDPEGYNRYVLERQAVKRRGTPADIASTLSFLCSDGAGFITGQTLNVDGGWWMT</sequence>
<name>A0A840APH3_9HYPH</name>
<evidence type="ECO:0000313" key="3">
    <source>
        <dbReference type="EMBL" id="MBB3930306.1"/>
    </source>
</evidence>
<dbReference type="InterPro" id="IPR002347">
    <property type="entry name" value="SDR_fam"/>
</dbReference>
<reference evidence="3 4" key="1">
    <citation type="submission" date="2020-08" db="EMBL/GenBank/DDBJ databases">
        <title>Genomic Encyclopedia of Type Strains, Phase IV (KMG-IV): sequencing the most valuable type-strain genomes for metagenomic binning, comparative biology and taxonomic classification.</title>
        <authorList>
            <person name="Goeker M."/>
        </authorList>
    </citation>
    <scope>NUCLEOTIDE SEQUENCE [LARGE SCALE GENOMIC DNA]</scope>
    <source>
        <strain evidence="3 4">DSM 25966</strain>
    </source>
</reference>
<proteinExistence type="inferred from homology"/>
<dbReference type="Pfam" id="PF13561">
    <property type="entry name" value="adh_short_C2"/>
    <property type="match status" value="1"/>
</dbReference>
<dbReference type="SUPFAM" id="SSF51735">
    <property type="entry name" value="NAD(P)-binding Rossmann-fold domains"/>
    <property type="match status" value="1"/>
</dbReference>
<keyword evidence="4" id="KW-1185">Reference proteome</keyword>